<proteinExistence type="predicted"/>
<comment type="caution">
    <text evidence="1">The sequence shown here is derived from an EMBL/GenBank/DDBJ whole genome shotgun (WGS) entry which is preliminary data.</text>
</comment>
<gene>
    <name evidence="1" type="ORF">SDC9_159367</name>
</gene>
<dbReference type="EMBL" id="VSSQ01058332">
    <property type="protein sequence ID" value="MPN12057.1"/>
    <property type="molecule type" value="Genomic_DNA"/>
</dbReference>
<protein>
    <submittedName>
        <fullName evidence="1">Uncharacterized protein</fullName>
    </submittedName>
</protein>
<reference evidence="1" key="1">
    <citation type="submission" date="2019-08" db="EMBL/GenBank/DDBJ databases">
        <authorList>
            <person name="Kucharzyk K."/>
            <person name="Murdoch R.W."/>
            <person name="Higgins S."/>
            <person name="Loffler F."/>
        </authorList>
    </citation>
    <scope>NUCLEOTIDE SEQUENCE</scope>
</reference>
<dbReference type="AlphaFoldDB" id="A0A645FCP8"/>
<organism evidence="1">
    <name type="scientific">bioreactor metagenome</name>
    <dbReference type="NCBI Taxonomy" id="1076179"/>
    <lineage>
        <taxon>unclassified sequences</taxon>
        <taxon>metagenomes</taxon>
        <taxon>ecological metagenomes</taxon>
    </lineage>
</organism>
<sequence>MQSKRVHPLFNPLRLHGFSGVVRGLHQAKTRRERECFVQAQRTKHLLGDDIAAAVAGDDHGVELLFVERIVDQHACEAVDKREDVCAHAVVIVRAEQQKRIALIDRGKHIVCDHPAVEAAVLPSKMRAGFIGTAPAIENCAVLERDFVDVAILGNPLGQRHADLQSVGGCPIARVQQQHLWSCLFLRQKTDQPLHEFPRGLPVCPHEGNPAPQGLYVPVVERTRRFHQRLARKAAAREIRRESQHIRRLLGVEFARAVEQNRARCALHRLRVLPERRDERDYLHIQPVLA</sequence>
<evidence type="ECO:0000313" key="1">
    <source>
        <dbReference type="EMBL" id="MPN12057.1"/>
    </source>
</evidence>
<name>A0A645FCP8_9ZZZZ</name>
<accession>A0A645FCP8</accession>